<accession>A0A3D9DPS5</accession>
<gene>
    <name evidence="1" type="ORF">DRF60_03395</name>
</gene>
<proteinExistence type="predicted"/>
<organism evidence="1 2">
    <name type="scientific">Chryseobacterium elymi</name>
    <dbReference type="NCBI Taxonomy" id="395936"/>
    <lineage>
        <taxon>Bacteria</taxon>
        <taxon>Pseudomonadati</taxon>
        <taxon>Bacteroidota</taxon>
        <taxon>Flavobacteriia</taxon>
        <taxon>Flavobacteriales</taxon>
        <taxon>Weeksellaceae</taxon>
        <taxon>Chryseobacterium group</taxon>
        <taxon>Chryseobacterium</taxon>
    </lineage>
</organism>
<dbReference type="NCBIfam" id="NF047798">
    <property type="entry name" value="leader_Chryseo"/>
    <property type="match status" value="1"/>
</dbReference>
<reference evidence="1 2" key="1">
    <citation type="journal article" date="2010" name="Syst. Appl. Microbiol.">
        <title>Four new species of Chryseobacterium from the rhizosphere of coastal sand dune plants, Chryseobacterium elymi sp. nov., Chryseobacterium hagamense sp. nov., Chryseobacterium lathyri sp. nov. and Chryseobacterium rhizosphaerae sp. nov.</title>
        <authorList>
            <person name="Cho S.H."/>
            <person name="Lee K.S."/>
            <person name="Shin D.S."/>
            <person name="Han J.H."/>
            <person name="Park K.S."/>
            <person name="Lee C.H."/>
            <person name="Park K.H."/>
            <person name="Kim S.B."/>
        </authorList>
    </citation>
    <scope>NUCLEOTIDE SEQUENCE [LARGE SCALE GENOMIC DNA]</scope>
    <source>
        <strain evidence="1 2">KCTC 22547</strain>
    </source>
</reference>
<evidence type="ECO:0000313" key="1">
    <source>
        <dbReference type="EMBL" id="REC80040.1"/>
    </source>
</evidence>
<keyword evidence="2" id="KW-1185">Reference proteome</keyword>
<sequence length="100" mass="11609">MIHSIEFNIIFENIIKSSEKSVIKKLTREQLKTIQGSAGRLCCTPSCANENECASEHNFLQNVHYFQSVCKKLKNAPEKEHFQYIWMMLYSMSVSVLLSY</sequence>
<dbReference type="InterPro" id="IPR058074">
    <property type="entry name" value="Bacteriocin-like"/>
</dbReference>
<evidence type="ECO:0000313" key="2">
    <source>
        <dbReference type="Proteomes" id="UP000257030"/>
    </source>
</evidence>
<comment type="caution">
    <text evidence="1">The sequence shown here is derived from an EMBL/GenBank/DDBJ whole genome shotgun (WGS) entry which is preliminary data.</text>
</comment>
<dbReference type="Proteomes" id="UP000257030">
    <property type="component" value="Unassembled WGS sequence"/>
</dbReference>
<name>A0A3D9DPS5_9FLAO</name>
<dbReference type="AlphaFoldDB" id="A0A3D9DPS5"/>
<dbReference type="EMBL" id="QNUH01000002">
    <property type="protein sequence ID" value="REC80040.1"/>
    <property type="molecule type" value="Genomic_DNA"/>
</dbReference>
<protein>
    <submittedName>
        <fullName evidence="1">Uncharacterized protein</fullName>
    </submittedName>
</protein>